<organism evidence="1 2">
    <name type="scientific">Hymenobacter algoricola</name>
    <dbReference type="NCBI Taxonomy" id="486267"/>
    <lineage>
        <taxon>Bacteria</taxon>
        <taxon>Pseudomonadati</taxon>
        <taxon>Bacteroidota</taxon>
        <taxon>Cytophagia</taxon>
        <taxon>Cytophagales</taxon>
        <taxon>Hymenobacteraceae</taxon>
        <taxon>Hymenobacter</taxon>
    </lineage>
</organism>
<dbReference type="Proteomes" id="UP001499909">
    <property type="component" value="Unassembled WGS sequence"/>
</dbReference>
<comment type="caution">
    <text evidence="1">The sequence shown here is derived from an EMBL/GenBank/DDBJ whole genome shotgun (WGS) entry which is preliminary data.</text>
</comment>
<dbReference type="EMBL" id="BAABDH010000041">
    <property type="protein sequence ID" value="GAA3940498.1"/>
    <property type="molecule type" value="Genomic_DNA"/>
</dbReference>
<dbReference type="RefSeq" id="WP_345114450.1">
    <property type="nucleotide sequence ID" value="NZ_BAABDH010000041.1"/>
</dbReference>
<keyword evidence="2" id="KW-1185">Reference proteome</keyword>
<accession>A0ABP7N9L6</accession>
<name>A0ABP7N9L6_9BACT</name>
<reference evidence="2" key="1">
    <citation type="journal article" date="2019" name="Int. J. Syst. Evol. Microbiol.">
        <title>The Global Catalogue of Microorganisms (GCM) 10K type strain sequencing project: providing services to taxonomists for standard genome sequencing and annotation.</title>
        <authorList>
            <consortium name="The Broad Institute Genomics Platform"/>
            <consortium name="The Broad Institute Genome Sequencing Center for Infectious Disease"/>
            <person name="Wu L."/>
            <person name="Ma J."/>
        </authorList>
    </citation>
    <scope>NUCLEOTIDE SEQUENCE [LARGE SCALE GENOMIC DNA]</scope>
    <source>
        <strain evidence="2">JCM 17214</strain>
    </source>
</reference>
<gene>
    <name evidence="1" type="ORF">GCM10022406_25620</name>
</gene>
<protein>
    <recommendedName>
        <fullName evidence="3">Phage portal protein</fullName>
    </recommendedName>
</protein>
<evidence type="ECO:0008006" key="3">
    <source>
        <dbReference type="Google" id="ProtNLM"/>
    </source>
</evidence>
<sequence length="597" mass="67872">MILSPEAVRALLENPANGGVIGDCLRHEHRLRLHAIPHVDPARRPAGWLYVRDWAKGMLPNNEYLRWEQCVPAPLPTTDIVEDIFTGLKRVFEAQDGLVQVELATPELESDFEAYRTTMREADFWSGPAFKALRGRPHSLLVVDMPAVQRTSRPEPYVFLVHLEDIWDVALKPDGSCEYVLFLLPSRRSEQDATVVIERIACYDDEAYTILEKPAGEQAWTEVLRNPHILGYCPARLLWSEPLDLATDLPRRAPLTSILGALDRYVWWDGAIEYYRQYGTFPILWSFEAQCEFTSGDGQGCASGIVSYIKSYTSLENGEQMPVYGEKPCPACALRKLLGPGVHVEVPAPSKDMPNTRDPAGFVTPSVDILNYLTEILAQSRENLLRAVLGSGGEPSNDQAKNTKQVMGGFEIKQDVLVEFKKPLEEARTWTLNTWGVLRYGPLYRSTYVGMGERFYLKTSEQLAEEEEKARKAGRPVYELSDARDFRYQTQFRRNPAKLDRMRILSDLEPYPEYSIDQILTMIAGAASEANTFVQDLFQQELLRLKVDFGRYLTRFESEQMDVRRFGSQQPYHIKLASITQILLSYVNENQNGAGRN</sequence>
<evidence type="ECO:0000313" key="2">
    <source>
        <dbReference type="Proteomes" id="UP001499909"/>
    </source>
</evidence>
<evidence type="ECO:0000313" key="1">
    <source>
        <dbReference type="EMBL" id="GAA3940498.1"/>
    </source>
</evidence>
<proteinExistence type="predicted"/>